<feature type="compositionally biased region" description="Basic and acidic residues" evidence="1">
    <location>
        <begin position="170"/>
        <end position="179"/>
    </location>
</feature>
<feature type="compositionally biased region" description="Basic and acidic residues" evidence="1">
    <location>
        <begin position="30"/>
        <end position="51"/>
    </location>
</feature>
<proteinExistence type="predicted"/>
<dbReference type="Proteomes" id="UP001178508">
    <property type="component" value="Chromosome 11"/>
</dbReference>
<feature type="region of interest" description="Disordered" evidence="1">
    <location>
        <begin position="1"/>
        <end position="81"/>
    </location>
</feature>
<dbReference type="AlphaFoldDB" id="A0AAV1G251"/>
<keyword evidence="3" id="KW-1185">Reference proteome</keyword>
<gene>
    <name evidence="2" type="ORF">XNOV1_A021242</name>
</gene>
<evidence type="ECO:0000313" key="3">
    <source>
        <dbReference type="Proteomes" id="UP001178508"/>
    </source>
</evidence>
<feature type="region of interest" description="Disordered" evidence="1">
    <location>
        <begin position="99"/>
        <end position="179"/>
    </location>
</feature>
<evidence type="ECO:0000313" key="2">
    <source>
        <dbReference type="EMBL" id="CAJ1066527.1"/>
    </source>
</evidence>
<name>A0AAV1G251_XYRNO</name>
<accession>A0AAV1G251</accession>
<protein>
    <submittedName>
        <fullName evidence="2">Uncharacterized protein</fullName>
    </submittedName>
</protein>
<reference evidence="2" key="1">
    <citation type="submission" date="2023-08" db="EMBL/GenBank/DDBJ databases">
        <authorList>
            <person name="Alioto T."/>
            <person name="Alioto T."/>
            <person name="Gomez Garrido J."/>
        </authorList>
    </citation>
    <scope>NUCLEOTIDE SEQUENCE</scope>
</reference>
<sequence length="179" mass="20084">MEDSQGEEQQKALSWSGLASVAKAEDDLDEGKRRTIAPERVAHGWKRRIEDSSANQRRGATKSALPESGWPLRLQPKTISMRENAEGSRILLRINGEEQQKELSREQLASAATAEDDLDEGKRRTTAPECVVHRRKRRIEDSSASQRRGATKSALPESGWPLWLQPKTIPTRDKEADCS</sequence>
<evidence type="ECO:0000256" key="1">
    <source>
        <dbReference type="SAM" id="MobiDB-lite"/>
    </source>
</evidence>
<dbReference type="EMBL" id="OY660874">
    <property type="protein sequence ID" value="CAJ1066527.1"/>
    <property type="molecule type" value="Genomic_DNA"/>
</dbReference>
<organism evidence="2 3">
    <name type="scientific">Xyrichtys novacula</name>
    <name type="common">Pearly razorfish</name>
    <name type="synonym">Hemipteronotus novacula</name>
    <dbReference type="NCBI Taxonomy" id="13765"/>
    <lineage>
        <taxon>Eukaryota</taxon>
        <taxon>Metazoa</taxon>
        <taxon>Chordata</taxon>
        <taxon>Craniata</taxon>
        <taxon>Vertebrata</taxon>
        <taxon>Euteleostomi</taxon>
        <taxon>Actinopterygii</taxon>
        <taxon>Neopterygii</taxon>
        <taxon>Teleostei</taxon>
        <taxon>Neoteleostei</taxon>
        <taxon>Acanthomorphata</taxon>
        <taxon>Eupercaria</taxon>
        <taxon>Labriformes</taxon>
        <taxon>Labridae</taxon>
        <taxon>Xyrichtys</taxon>
    </lineage>
</organism>